<dbReference type="PROSITE" id="PS51186">
    <property type="entry name" value="GNAT"/>
    <property type="match status" value="1"/>
</dbReference>
<dbReference type="EMBL" id="CP093379">
    <property type="protein sequence ID" value="UNM96957.1"/>
    <property type="molecule type" value="Genomic_DNA"/>
</dbReference>
<dbReference type="InterPro" id="IPR000182">
    <property type="entry name" value="GNAT_dom"/>
</dbReference>
<dbReference type="PANTHER" id="PTHR43792">
    <property type="entry name" value="GNAT FAMILY, PUTATIVE (AFU_ORTHOLOGUE AFUA_3G00765)-RELATED-RELATED"/>
    <property type="match status" value="1"/>
</dbReference>
<dbReference type="InterPro" id="IPR051531">
    <property type="entry name" value="N-acetyltransferase"/>
</dbReference>
<sequence>MIHHQTIPVLETDRLILSGHQCNDFSALADLWAKESVVQYIGGTISTERESWMRMLSYAGLWRILGFGYWAIREKESGKYIGDLGFADFHRTIDIPIKGVPEAGWVIAPEYQGKGYVTEAMQSALTWLTLQNRFEKSICFIDSDNIASLRVADKLGYLFEQKVLLNGEENLLYCKKLIPND</sequence>
<evidence type="ECO:0000259" key="1">
    <source>
        <dbReference type="PROSITE" id="PS51186"/>
    </source>
</evidence>
<gene>
    <name evidence="2" type="ORF">MMG00_03645</name>
</gene>
<accession>A0ABY3X254</accession>
<keyword evidence="3" id="KW-1185">Reference proteome</keyword>
<protein>
    <submittedName>
        <fullName evidence="2">GNAT family N-acetyltransferase</fullName>
    </submittedName>
</protein>
<reference evidence="2 3" key="1">
    <citation type="submission" date="2022-03" db="EMBL/GenBank/DDBJ databases">
        <title>Ignatzschineria rhizosphaerae HR5S32.</title>
        <authorList>
            <person name="Sun J.Q."/>
            <person name="Feng J.Y."/>
        </authorList>
    </citation>
    <scope>NUCLEOTIDE SEQUENCE [LARGE SCALE GENOMIC DNA]</scope>
    <source>
        <strain evidence="2 3">HR5S32</strain>
    </source>
</reference>
<dbReference type="InterPro" id="IPR016181">
    <property type="entry name" value="Acyl_CoA_acyltransferase"/>
</dbReference>
<evidence type="ECO:0000313" key="3">
    <source>
        <dbReference type="Proteomes" id="UP000829542"/>
    </source>
</evidence>
<dbReference type="RefSeq" id="WP_242151540.1">
    <property type="nucleotide sequence ID" value="NZ_CP093379.1"/>
</dbReference>
<name>A0ABY3X254_9GAMM</name>
<dbReference type="SUPFAM" id="SSF55729">
    <property type="entry name" value="Acyl-CoA N-acyltransferases (Nat)"/>
    <property type="match status" value="1"/>
</dbReference>
<evidence type="ECO:0000313" key="2">
    <source>
        <dbReference type="EMBL" id="UNM96957.1"/>
    </source>
</evidence>
<dbReference type="Gene3D" id="3.40.630.30">
    <property type="match status" value="1"/>
</dbReference>
<proteinExistence type="predicted"/>
<feature type="domain" description="N-acetyltransferase" evidence="1">
    <location>
        <begin position="15"/>
        <end position="179"/>
    </location>
</feature>
<dbReference type="PANTHER" id="PTHR43792:SF1">
    <property type="entry name" value="N-ACETYLTRANSFERASE DOMAIN-CONTAINING PROTEIN"/>
    <property type="match status" value="1"/>
</dbReference>
<dbReference type="Pfam" id="PF13302">
    <property type="entry name" value="Acetyltransf_3"/>
    <property type="match status" value="1"/>
</dbReference>
<organism evidence="2 3">
    <name type="scientific">Ignatzschineria rhizosphaerae</name>
    <dbReference type="NCBI Taxonomy" id="2923279"/>
    <lineage>
        <taxon>Bacteria</taxon>
        <taxon>Pseudomonadati</taxon>
        <taxon>Pseudomonadota</taxon>
        <taxon>Gammaproteobacteria</taxon>
        <taxon>Cardiobacteriales</taxon>
        <taxon>Ignatzschineriaceae</taxon>
        <taxon>Ignatzschineria</taxon>
    </lineage>
</organism>
<dbReference type="Proteomes" id="UP000829542">
    <property type="component" value="Chromosome"/>
</dbReference>